<organism evidence="2 3">
    <name type="scientific">Mycena albidolilacea</name>
    <dbReference type="NCBI Taxonomy" id="1033008"/>
    <lineage>
        <taxon>Eukaryota</taxon>
        <taxon>Fungi</taxon>
        <taxon>Dikarya</taxon>
        <taxon>Basidiomycota</taxon>
        <taxon>Agaricomycotina</taxon>
        <taxon>Agaricomycetes</taxon>
        <taxon>Agaricomycetidae</taxon>
        <taxon>Agaricales</taxon>
        <taxon>Marasmiineae</taxon>
        <taxon>Mycenaceae</taxon>
        <taxon>Mycena</taxon>
    </lineage>
</organism>
<reference evidence="2" key="1">
    <citation type="submission" date="2023-03" db="EMBL/GenBank/DDBJ databases">
        <title>Massive genome expansion in bonnet fungi (Mycena s.s.) driven by repeated elements and novel gene families across ecological guilds.</title>
        <authorList>
            <consortium name="Lawrence Berkeley National Laboratory"/>
            <person name="Harder C.B."/>
            <person name="Miyauchi S."/>
            <person name="Viragh M."/>
            <person name="Kuo A."/>
            <person name="Thoen E."/>
            <person name="Andreopoulos B."/>
            <person name="Lu D."/>
            <person name="Skrede I."/>
            <person name="Drula E."/>
            <person name="Henrissat B."/>
            <person name="Morin E."/>
            <person name="Kohler A."/>
            <person name="Barry K."/>
            <person name="LaButti K."/>
            <person name="Morin E."/>
            <person name="Salamov A."/>
            <person name="Lipzen A."/>
            <person name="Mereny Z."/>
            <person name="Hegedus B."/>
            <person name="Baldrian P."/>
            <person name="Stursova M."/>
            <person name="Weitz H."/>
            <person name="Taylor A."/>
            <person name="Grigoriev I.V."/>
            <person name="Nagy L.G."/>
            <person name="Martin F."/>
            <person name="Kauserud H."/>
        </authorList>
    </citation>
    <scope>NUCLEOTIDE SEQUENCE</scope>
    <source>
        <strain evidence="2">CBHHK002</strain>
    </source>
</reference>
<keyword evidence="3" id="KW-1185">Reference proteome</keyword>
<evidence type="ECO:0000256" key="1">
    <source>
        <dbReference type="SAM" id="MobiDB-lite"/>
    </source>
</evidence>
<dbReference type="Proteomes" id="UP001218218">
    <property type="component" value="Unassembled WGS sequence"/>
</dbReference>
<comment type="caution">
    <text evidence="2">The sequence shown here is derived from an EMBL/GenBank/DDBJ whole genome shotgun (WGS) entry which is preliminary data.</text>
</comment>
<feature type="region of interest" description="Disordered" evidence="1">
    <location>
        <begin position="116"/>
        <end position="145"/>
    </location>
</feature>
<proteinExistence type="predicted"/>
<sequence>MATLPPTTSSPPNLSSPFLDKLTIADRTHNSPALPSICETDIHHPYPLCEPSSRLFLPPSSPPPLPHPNFCSRAGGGRELPTARRRHHGQPGKGTLFQDTSDESFEILMTGGYGRYVRQPQPMAPTPAPSGRQTPEAPTPPRPPAENELILEAFRSNETTNTSGDAHISKLFPVNLATMGRVLIDSASDENGFAAVADSSSPSKNNAAGGKRAMTAANKAT</sequence>
<feature type="region of interest" description="Disordered" evidence="1">
    <location>
        <begin position="194"/>
        <end position="221"/>
    </location>
</feature>
<name>A0AAD7AE58_9AGAR</name>
<feature type="region of interest" description="Disordered" evidence="1">
    <location>
        <begin position="72"/>
        <end position="102"/>
    </location>
</feature>
<dbReference type="EMBL" id="JARIHO010000008">
    <property type="protein sequence ID" value="KAJ7356516.1"/>
    <property type="molecule type" value="Genomic_DNA"/>
</dbReference>
<protein>
    <submittedName>
        <fullName evidence="2">Uncharacterized protein</fullName>
    </submittedName>
</protein>
<accession>A0AAD7AE58</accession>
<dbReference type="AlphaFoldDB" id="A0AAD7AE58"/>
<evidence type="ECO:0000313" key="2">
    <source>
        <dbReference type="EMBL" id="KAJ7356516.1"/>
    </source>
</evidence>
<evidence type="ECO:0000313" key="3">
    <source>
        <dbReference type="Proteomes" id="UP001218218"/>
    </source>
</evidence>
<gene>
    <name evidence="2" type="ORF">DFH08DRAFT_1047136</name>
</gene>